<feature type="region of interest" description="Disordered" evidence="1">
    <location>
        <begin position="1"/>
        <end position="24"/>
    </location>
</feature>
<dbReference type="PROSITE" id="PS51365">
    <property type="entry name" value="RENAL_DIPEPTIDASE_2"/>
    <property type="match status" value="1"/>
</dbReference>
<dbReference type="GO" id="GO:0070573">
    <property type="term" value="F:metallodipeptidase activity"/>
    <property type="evidence" value="ECO:0007669"/>
    <property type="project" value="InterPro"/>
</dbReference>
<dbReference type="Pfam" id="PF01244">
    <property type="entry name" value="Peptidase_M19"/>
    <property type="match status" value="1"/>
</dbReference>
<dbReference type="Gene3D" id="3.20.20.140">
    <property type="entry name" value="Metal-dependent hydrolases"/>
    <property type="match status" value="1"/>
</dbReference>
<dbReference type="PANTHER" id="PTHR10443:SF12">
    <property type="entry name" value="DIPEPTIDASE"/>
    <property type="match status" value="1"/>
</dbReference>
<gene>
    <name evidence="2" type="ORF">SAZU_4937</name>
</gene>
<organism evidence="2 3">
    <name type="scientific">Streptomyces azureus</name>
    <dbReference type="NCBI Taxonomy" id="146537"/>
    <lineage>
        <taxon>Bacteria</taxon>
        <taxon>Bacillati</taxon>
        <taxon>Actinomycetota</taxon>
        <taxon>Actinomycetes</taxon>
        <taxon>Kitasatosporales</taxon>
        <taxon>Streptomycetaceae</taxon>
        <taxon>Streptomyces</taxon>
    </lineage>
</organism>
<evidence type="ECO:0000313" key="3">
    <source>
        <dbReference type="Proteomes" id="UP000053859"/>
    </source>
</evidence>
<accession>A0A0K8PRK7</accession>
<dbReference type="Proteomes" id="UP000053859">
    <property type="component" value="Unassembled WGS sequence"/>
</dbReference>
<dbReference type="GO" id="GO:0006508">
    <property type="term" value="P:proteolysis"/>
    <property type="evidence" value="ECO:0007669"/>
    <property type="project" value="InterPro"/>
</dbReference>
<reference evidence="2" key="1">
    <citation type="journal article" date="2015" name="Genome Announc.">
        <title>Draft Genome Sequence of Thiostrepton-Producing Streptomyces azureus ATCC 14921.</title>
        <authorList>
            <person name="Sakihara K."/>
            <person name="Maeda J."/>
            <person name="Tashiro K."/>
            <person name="Fujino Y."/>
            <person name="Kuhara S."/>
            <person name="Ohshima T."/>
            <person name="Ogata S."/>
            <person name="Doi K."/>
        </authorList>
    </citation>
    <scope>NUCLEOTIDE SEQUENCE [LARGE SCALE GENOMIC DNA]</scope>
    <source>
        <strain evidence="2">ATCC14921</strain>
    </source>
</reference>
<dbReference type="OrthoDB" id="9804920at2"/>
<dbReference type="PATRIC" id="fig|146537.3.peg.5189"/>
<dbReference type="AlphaFoldDB" id="A0A0K8PRK7"/>
<sequence>MADLQDDLRPGVAAGGFDDLSESCPDEAVVTADPYEPVSDPDDAPLTRSHAILAAHPVADGYNGLPRALKRLPWYDLEDGESTVATDVPRLRSGHVGALFWSLHLPEGLDGDRAVGATLEQLDQAKAVVRSCDEGLRPACTAGQVADARNCGRVAVLLGPAGASAMGDSLGILRQLHLLGLRMLTLSGVSWASDAGLTRFGEEAVREMNRLGVIADLSGASPQTVHRVLNLSRAPVLCSRSAARAIRPHPANLPDDLLAELGAAKGLCLVPLTAEQTGPTVRDVADHLDHIREVAGAQCVGLSGMYDTGAAHPQELGDTSCYPRLIAELLRRGWDEADVALLTWGNVQRVLRGADFTARAAQQRREPSTAAIAELDG</sequence>
<proteinExistence type="predicted"/>
<evidence type="ECO:0000256" key="1">
    <source>
        <dbReference type="SAM" id="MobiDB-lite"/>
    </source>
</evidence>
<dbReference type="RefSeq" id="WP_059420197.1">
    <property type="nucleotide sequence ID" value="NZ_DF968323.1"/>
</dbReference>
<dbReference type="PANTHER" id="PTHR10443">
    <property type="entry name" value="MICROSOMAL DIPEPTIDASE"/>
    <property type="match status" value="1"/>
</dbReference>
<dbReference type="InterPro" id="IPR008257">
    <property type="entry name" value="Pept_M19"/>
</dbReference>
<protein>
    <submittedName>
        <fullName evidence="2">Dipeptidase</fullName>
    </submittedName>
</protein>
<dbReference type="EMBL" id="DF968323">
    <property type="protein sequence ID" value="GAP50074.1"/>
    <property type="molecule type" value="Genomic_DNA"/>
</dbReference>
<dbReference type="InterPro" id="IPR032466">
    <property type="entry name" value="Metal_Hydrolase"/>
</dbReference>
<evidence type="ECO:0000313" key="2">
    <source>
        <dbReference type="EMBL" id="GAP50074.1"/>
    </source>
</evidence>
<keyword evidence="3" id="KW-1185">Reference proteome</keyword>
<name>A0A0K8PRK7_STRAJ</name>
<dbReference type="SUPFAM" id="SSF51556">
    <property type="entry name" value="Metallo-dependent hydrolases"/>
    <property type="match status" value="1"/>
</dbReference>